<feature type="signal peptide" evidence="2">
    <location>
        <begin position="1"/>
        <end position="24"/>
    </location>
</feature>
<sequence length="272" mass="29142">MKNKLLVFLLVAMLLLPGAPLALAQSLTVNTNPSTVEVGLNFAGETVKISGQVPEGSRVFIKVLSPERTVGLSKKGKKGGIFYMTVETVNVKGMPGMYKVLGSDRITSLTPELQRAMGIDSEYSYIRGNAQVVRKHDEKSVVLPPAEAKEYLDGLVRLNTQRGLYSMSENAVMVRGNQYEATLAIPPEVPRGDSQITVYAVKDGRVVATASRVLPVVNVGLVRSLGGMAQVNAVAYGVLCIAVALTAGIVIAGLFKLINKYLFKDEGVSAHH</sequence>
<keyword evidence="4" id="KW-1185">Reference proteome</keyword>
<dbReference type="EMBL" id="WHYR01000022">
    <property type="protein sequence ID" value="MQL52481.1"/>
    <property type="molecule type" value="Genomic_DNA"/>
</dbReference>
<dbReference type="Proteomes" id="UP000441717">
    <property type="component" value="Unassembled WGS sequence"/>
</dbReference>
<comment type="caution">
    <text evidence="3">The sequence shown here is derived from an EMBL/GenBank/DDBJ whole genome shotgun (WGS) entry which is preliminary data.</text>
</comment>
<protein>
    <recommendedName>
        <fullName evidence="5">Transmembrane protein (Alph_Pro_TM)</fullName>
    </recommendedName>
</protein>
<dbReference type="AlphaFoldDB" id="A0A6N7IRE4"/>
<name>A0A6N7IRE4_9FIRM</name>
<dbReference type="InterPro" id="IPR019088">
    <property type="entry name" value="CHP02186-rel_TM"/>
</dbReference>
<feature type="chain" id="PRO_5027019241" description="Transmembrane protein (Alph_Pro_TM)" evidence="2">
    <location>
        <begin position="25"/>
        <end position="272"/>
    </location>
</feature>
<evidence type="ECO:0000313" key="3">
    <source>
        <dbReference type="EMBL" id="MQL52481.1"/>
    </source>
</evidence>
<feature type="transmembrane region" description="Helical" evidence="1">
    <location>
        <begin position="233"/>
        <end position="255"/>
    </location>
</feature>
<keyword evidence="1" id="KW-0472">Membrane</keyword>
<accession>A0A6N7IRE4</accession>
<reference evidence="3 4" key="1">
    <citation type="submission" date="2019-10" db="EMBL/GenBank/DDBJ databases">
        <title>Comparative genomics of sulfur disproportionating microorganisms.</title>
        <authorList>
            <person name="Ward L.M."/>
            <person name="Bertran E."/>
            <person name="Johnston D."/>
        </authorList>
    </citation>
    <scope>NUCLEOTIDE SEQUENCE [LARGE SCALE GENOMIC DNA]</scope>
    <source>
        <strain evidence="3 4">DSM 14055</strain>
    </source>
</reference>
<dbReference type="Pfam" id="PF09608">
    <property type="entry name" value="Alph_Pro_TM"/>
    <property type="match status" value="1"/>
</dbReference>
<evidence type="ECO:0000256" key="1">
    <source>
        <dbReference type="SAM" id="Phobius"/>
    </source>
</evidence>
<dbReference type="OrthoDB" id="1721463at2"/>
<evidence type="ECO:0000313" key="4">
    <source>
        <dbReference type="Proteomes" id="UP000441717"/>
    </source>
</evidence>
<keyword evidence="1" id="KW-0812">Transmembrane</keyword>
<dbReference type="RefSeq" id="WP_152946612.1">
    <property type="nucleotide sequence ID" value="NZ_WHYR01000022.1"/>
</dbReference>
<evidence type="ECO:0000256" key="2">
    <source>
        <dbReference type="SAM" id="SignalP"/>
    </source>
</evidence>
<proteinExistence type="predicted"/>
<evidence type="ECO:0008006" key="5">
    <source>
        <dbReference type="Google" id="ProtNLM"/>
    </source>
</evidence>
<keyword evidence="2" id="KW-0732">Signal</keyword>
<organism evidence="3 4">
    <name type="scientific">Desulfofundulus thermobenzoicus</name>
    <dbReference type="NCBI Taxonomy" id="29376"/>
    <lineage>
        <taxon>Bacteria</taxon>
        <taxon>Bacillati</taxon>
        <taxon>Bacillota</taxon>
        <taxon>Clostridia</taxon>
        <taxon>Eubacteriales</taxon>
        <taxon>Peptococcaceae</taxon>
        <taxon>Desulfofundulus</taxon>
    </lineage>
</organism>
<keyword evidence="1" id="KW-1133">Transmembrane helix</keyword>
<gene>
    <name evidence="3" type="ORF">GFC01_09440</name>
</gene>